<evidence type="ECO:0000313" key="12">
    <source>
        <dbReference type="Proteomes" id="UP000035681"/>
    </source>
</evidence>
<dbReference type="GO" id="GO:0005685">
    <property type="term" value="C:U1 snRNP"/>
    <property type="evidence" value="ECO:0007669"/>
    <property type="project" value="TreeGrafter"/>
</dbReference>
<dbReference type="FunFam" id="3.30.70.330:FF:000132">
    <property type="entry name" value="Small nuclear ribonucleoprotein U11/U12 subunit 35"/>
    <property type="match status" value="1"/>
</dbReference>
<evidence type="ECO:0000256" key="6">
    <source>
        <dbReference type="ARBA" id="ARBA00023274"/>
    </source>
</evidence>
<protein>
    <recommendedName>
        <fullName evidence="2">U1 small nuclear ribonucleoprotein 70 kDa</fullName>
    </recommendedName>
    <alternativeName>
        <fullName evidence="7">U1 snRNP-binding protein homolog</fullName>
    </alternativeName>
    <alternativeName>
        <fullName evidence="3">U11/U12 small nuclear ribonucleoprotein 35 kDa protein</fullName>
    </alternativeName>
</protein>
<evidence type="ECO:0000256" key="3">
    <source>
        <dbReference type="ARBA" id="ARBA00021080"/>
    </source>
</evidence>
<evidence type="ECO:0000256" key="8">
    <source>
        <dbReference type="PROSITE-ProRule" id="PRU00176"/>
    </source>
</evidence>
<evidence type="ECO:0000259" key="11">
    <source>
        <dbReference type="PROSITE" id="PS50102"/>
    </source>
</evidence>
<dbReference type="GO" id="GO:0071004">
    <property type="term" value="C:U2-type prespliceosome"/>
    <property type="evidence" value="ECO:0007669"/>
    <property type="project" value="TreeGrafter"/>
</dbReference>
<sequence length="351" mass="41682">MTQFLPDHLLGLFFPRPPLTFLPPIAPLLVEKDPINYDGMAQYISYFEDPKDTPAKEIVQTKEEKKAEKRKKKEELLAFKLEQEIAAYHTKDTSNFTEDPFKTLFVCKLSYETTESKLRREFSKWGTIVNIKIICTKDEKPRGYAFIEYSRKSEMSQAYKEADGIKIDGVRVLVDYERGRTRKDWLPRRLGGGKGKTRMAIEKKDEELIDDKAYTKSSSSHNGRREDKYSSRHDYNDRSYGGHYRSNDDRRYRDDRRDYDDRRKKYDRNNDFRRSNNKYDDNNRYSSSRSYKTSREDSSSIKRVAVDDDKNGPPSKRFYNEYGKPNEEVLPLILTYCDKIESIENIWYFKQ</sequence>
<dbReference type="PANTHER" id="PTHR13952:SF5">
    <property type="entry name" value="U1 SMALL NUCLEAR RIBONUCLEOPROTEIN 70 KDA"/>
    <property type="match status" value="1"/>
</dbReference>
<feature type="coiled-coil region" evidence="9">
    <location>
        <begin position="55"/>
        <end position="84"/>
    </location>
</feature>
<evidence type="ECO:0000313" key="13">
    <source>
        <dbReference type="WBParaSite" id="SSTP_0000303600.1"/>
    </source>
</evidence>
<dbReference type="InterPro" id="IPR000504">
    <property type="entry name" value="RRM_dom"/>
</dbReference>
<feature type="compositionally biased region" description="Basic and acidic residues" evidence="10">
    <location>
        <begin position="245"/>
        <end position="283"/>
    </location>
</feature>
<comment type="subcellular location">
    <subcellularLocation>
        <location evidence="1">Nucleus</location>
    </subcellularLocation>
</comment>
<organism evidence="13">
    <name type="scientific">Strongyloides stercoralis</name>
    <name type="common">Threadworm</name>
    <dbReference type="NCBI Taxonomy" id="6248"/>
    <lineage>
        <taxon>Eukaryota</taxon>
        <taxon>Metazoa</taxon>
        <taxon>Ecdysozoa</taxon>
        <taxon>Nematoda</taxon>
        <taxon>Chromadorea</taxon>
        <taxon>Rhabditida</taxon>
        <taxon>Tylenchina</taxon>
        <taxon>Panagrolaimomorpha</taxon>
        <taxon>Strongyloidoidea</taxon>
        <taxon>Strongyloididae</taxon>
        <taxon>Strongyloides</taxon>
    </lineage>
</organism>
<evidence type="ECO:0000256" key="4">
    <source>
        <dbReference type="ARBA" id="ARBA00022884"/>
    </source>
</evidence>
<dbReference type="SMART" id="SM00360">
    <property type="entry name" value="RRM"/>
    <property type="match status" value="1"/>
</dbReference>
<keyword evidence="9" id="KW-0175">Coiled coil</keyword>
<dbReference type="PROSITE" id="PS50102">
    <property type="entry name" value="RRM"/>
    <property type="match status" value="1"/>
</dbReference>
<reference evidence="13" key="1">
    <citation type="submission" date="2015-08" db="UniProtKB">
        <authorList>
            <consortium name="WormBaseParasite"/>
        </authorList>
    </citation>
    <scope>IDENTIFICATION</scope>
</reference>
<accession>A0A0K0E0M3</accession>
<keyword evidence="12" id="KW-1185">Reference proteome</keyword>
<proteinExistence type="predicted"/>
<dbReference type="GO" id="GO:0000398">
    <property type="term" value="P:mRNA splicing, via spliceosome"/>
    <property type="evidence" value="ECO:0007669"/>
    <property type="project" value="TreeGrafter"/>
</dbReference>
<dbReference type="Gene3D" id="3.30.70.330">
    <property type="match status" value="1"/>
</dbReference>
<dbReference type="PANTHER" id="PTHR13952">
    <property type="entry name" value="U1 SMALL NUCLEAR RIBONUCLEOPROTEIN 70 KD"/>
    <property type="match status" value="1"/>
</dbReference>
<dbReference type="CDD" id="cd12236">
    <property type="entry name" value="RRM_snRNP70"/>
    <property type="match status" value="1"/>
</dbReference>
<dbReference type="Pfam" id="PF12220">
    <property type="entry name" value="U1snRNP70_N"/>
    <property type="match status" value="1"/>
</dbReference>
<feature type="domain" description="RRM" evidence="11">
    <location>
        <begin position="102"/>
        <end position="179"/>
    </location>
</feature>
<dbReference type="InterPro" id="IPR051183">
    <property type="entry name" value="U1_U11-U12_snRNP_70-35kDa"/>
</dbReference>
<dbReference type="SUPFAM" id="SSF54928">
    <property type="entry name" value="RNA-binding domain, RBD"/>
    <property type="match status" value="1"/>
</dbReference>
<feature type="compositionally biased region" description="Basic and acidic residues" evidence="10">
    <location>
        <begin position="223"/>
        <end position="237"/>
    </location>
</feature>
<dbReference type="GO" id="GO:0030619">
    <property type="term" value="F:U1 snRNA binding"/>
    <property type="evidence" value="ECO:0007669"/>
    <property type="project" value="InterPro"/>
</dbReference>
<dbReference type="WBParaSite" id="TCONS_00013844.p1">
    <property type="protein sequence ID" value="TCONS_00013844.p1"/>
    <property type="gene ID" value="XLOC_008811"/>
</dbReference>
<evidence type="ECO:0000256" key="1">
    <source>
        <dbReference type="ARBA" id="ARBA00004123"/>
    </source>
</evidence>
<feature type="region of interest" description="Disordered" evidence="10">
    <location>
        <begin position="212"/>
        <end position="300"/>
    </location>
</feature>
<dbReference type="InterPro" id="IPR035979">
    <property type="entry name" value="RBD_domain_sf"/>
</dbReference>
<dbReference type="STRING" id="6248.A0A0K0E0M3"/>
<evidence type="ECO:0000256" key="5">
    <source>
        <dbReference type="ARBA" id="ARBA00023242"/>
    </source>
</evidence>
<keyword evidence="5" id="KW-0539">Nucleus</keyword>
<dbReference type="AlphaFoldDB" id="A0A0K0E0M3"/>
<dbReference type="Pfam" id="PF00076">
    <property type="entry name" value="RRM_1"/>
    <property type="match status" value="1"/>
</dbReference>
<name>A0A0K0E0M3_STRER</name>
<evidence type="ECO:0000256" key="9">
    <source>
        <dbReference type="SAM" id="Coils"/>
    </source>
</evidence>
<keyword evidence="6" id="KW-0687">Ribonucleoprotein</keyword>
<dbReference type="GO" id="GO:0071011">
    <property type="term" value="C:precatalytic spliceosome"/>
    <property type="evidence" value="ECO:0007669"/>
    <property type="project" value="TreeGrafter"/>
</dbReference>
<dbReference type="InterPro" id="IPR022023">
    <property type="entry name" value="U1snRNP70_N"/>
</dbReference>
<keyword evidence="4 8" id="KW-0694">RNA-binding</keyword>
<evidence type="ECO:0000256" key="10">
    <source>
        <dbReference type="SAM" id="MobiDB-lite"/>
    </source>
</evidence>
<dbReference type="InterPro" id="IPR034143">
    <property type="entry name" value="snRNP70_RRM"/>
</dbReference>
<dbReference type="GO" id="GO:0003729">
    <property type="term" value="F:mRNA binding"/>
    <property type="evidence" value="ECO:0007669"/>
    <property type="project" value="TreeGrafter"/>
</dbReference>
<dbReference type="WBParaSite" id="SSTP_0000303600.1">
    <property type="protein sequence ID" value="SSTP_0000303600.1"/>
    <property type="gene ID" value="SSTP_0000303600"/>
</dbReference>
<evidence type="ECO:0000256" key="7">
    <source>
        <dbReference type="ARBA" id="ARBA00031739"/>
    </source>
</evidence>
<dbReference type="Proteomes" id="UP000035681">
    <property type="component" value="Unplaced"/>
</dbReference>
<dbReference type="InterPro" id="IPR012677">
    <property type="entry name" value="Nucleotide-bd_a/b_plait_sf"/>
</dbReference>
<evidence type="ECO:0000256" key="2">
    <source>
        <dbReference type="ARBA" id="ARBA00016996"/>
    </source>
</evidence>